<keyword evidence="6" id="KW-1185">Reference proteome</keyword>
<dbReference type="Pfam" id="PF04397">
    <property type="entry name" value="LytTR"/>
    <property type="match status" value="1"/>
</dbReference>
<dbReference type="InterPro" id="IPR007492">
    <property type="entry name" value="LytTR_DNA-bd_dom"/>
</dbReference>
<evidence type="ECO:0000256" key="1">
    <source>
        <dbReference type="ARBA" id="ARBA00023012"/>
    </source>
</evidence>
<feature type="transmembrane region" description="Helical" evidence="3">
    <location>
        <begin position="81"/>
        <end position="109"/>
    </location>
</feature>
<keyword evidence="1" id="KW-0902">Two-component regulatory system</keyword>
<dbReference type="PANTHER" id="PTHR37299:SF1">
    <property type="entry name" value="STAGE 0 SPORULATION PROTEIN A HOMOLOG"/>
    <property type="match status" value="1"/>
</dbReference>
<dbReference type="PANTHER" id="PTHR37299">
    <property type="entry name" value="TRANSCRIPTIONAL REGULATOR-RELATED"/>
    <property type="match status" value="1"/>
</dbReference>
<dbReference type="GO" id="GO:0003677">
    <property type="term" value="F:DNA binding"/>
    <property type="evidence" value="ECO:0007669"/>
    <property type="project" value="UniProtKB-KW"/>
</dbReference>
<organism evidence="5 6">
    <name type="scientific">Kangiella aquimarina</name>
    <dbReference type="NCBI Taxonomy" id="261965"/>
    <lineage>
        <taxon>Bacteria</taxon>
        <taxon>Pseudomonadati</taxon>
        <taxon>Pseudomonadota</taxon>
        <taxon>Gammaproteobacteria</taxon>
        <taxon>Kangiellales</taxon>
        <taxon>Kangiellaceae</taxon>
        <taxon>Kangiella</taxon>
    </lineage>
</organism>
<feature type="transmembrane region" description="Helical" evidence="3">
    <location>
        <begin position="129"/>
        <end position="146"/>
    </location>
</feature>
<evidence type="ECO:0000256" key="2">
    <source>
        <dbReference type="SAM" id="MobiDB-lite"/>
    </source>
</evidence>
<protein>
    <submittedName>
        <fullName evidence="5">LytTR family DNA-binding domain-containing protein</fullName>
    </submittedName>
</protein>
<sequence>MISKIKESNQFFKGNKVLSILLSVSIAAVAIAILQDYFHSARNGYPFFFSESILFKTFWLYFPPILLLLKYSHHKGYLNSAVRMGGAVAVATLVHLSLVPLTIWGLSVIFREQAYGILKVLTYTLANDLVKMLLIYGIFVLWLKHLETKRHNDESRSQTQENEASQVPTSTNKYLTVNSGKNNFRINLSDVLYIKAATPYVAIQLEDKQYLHSESLKSISEKLDDRFIRVHRSSIVNVDKVASYQSRLNGDYDLKLEDGTEVRLSRNYVSAFKHHINSGPQLKA</sequence>
<feature type="domain" description="HTH LytTR-type" evidence="4">
    <location>
        <begin position="175"/>
        <end position="278"/>
    </location>
</feature>
<reference evidence="5 6" key="1">
    <citation type="submission" date="2023-11" db="EMBL/GenBank/DDBJ databases">
        <title>MicrobeMod: A computational toolkit for identifying prokaryotic methylation and restriction-modification with nanopore sequencing.</title>
        <authorList>
            <person name="Crits-Christoph A."/>
            <person name="Kang S.C."/>
            <person name="Lee H."/>
            <person name="Ostrov N."/>
        </authorList>
    </citation>
    <scope>NUCLEOTIDE SEQUENCE [LARGE SCALE GENOMIC DNA]</scope>
    <source>
        <strain evidence="5 6">DSMZ 16071</strain>
    </source>
</reference>
<accession>A0ABZ0X4Z3</accession>
<evidence type="ECO:0000313" key="6">
    <source>
        <dbReference type="Proteomes" id="UP001324185"/>
    </source>
</evidence>
<dbReference type="EMBL" id="CP140158">
    <property type="protein sequence ID" value="WQG85590.1"/>
    <property type="molecule type" value="Genomic_DNA"/>
</dbReference>
<gene>
    <name evidence="5" type="ORF">SR900_01600</name>
</gene>
<feature type="transmembrane region" description="Helical" evidence="3">
    <location>
        <begin position="20"/>
        <end position="38"/>
    </location>
</feature>
<name>A0ABZ0X4Z3_9GAMM</name>
<dbReference type="Proteomes" id="UP001324185">
    <property type="component" value="Chromosome"/>
</dbReference>
<dbReference type="InterPro" id="IPR046947">
    <property type="entry name" value="LytR-like"/>
</dbReference>
<evidence type="ECO:0000313" key="5">
    <source>
        <dbReference type="EMBL" id="WQG85590.1"/>
    </source>
</evidence>
<dbReference type="PROSITE" id="PS50930">
    <property type="entry name" value="HTH_LYTTR"/>
    <property type="match status" value="1"/>
</dbReference>
<dbReference type="SMART" id="SM00850">
    <property type="entry name" value="LytTR"/>
    <property type="match status" value="1"/>
</dbReference>
<evidence type="ECO:0000256" key="3">
    <source>
        <dbReference type="SAM" id="Phobius"/>
    </source>
</evidence>
<dbReference type="RefSeq" id="WP_033413926.1">
    <property type="nucleotide sequence ID" value="NZ_CP140158.1"/>
</dbReference>
<keyword evidence="5" id="KW-0238">DNA-binding</keyword>
<feature type="compositionally biased region" description="Polar residues" evidence="2">
    <location>
        <begin position="157"/>
        <end position="172"/>
    </location>
</feature>
<dbReference type="Gene3D" id="2.40.50.1020">
    <property type="entry name" value="LytTr DNA-binding domain"/>
    <property type="match status" value="1"/>
</dbReference>
<keyword evidence="3" id="KW-1133">Transmembrane helix</keyword>
<keyword evidence="3" id="KW-0472">Membrane</keyword>
<feature type="transmembrane region" description="Helical" evidence="3">
    <location>
        <begin position="44"/>
        <end position="69"/>
    </location>
</feature>
<evidence type="ECO:0000259" key="4">
    <source>
        <dbReference type="PROSITE" id="PS50930"/>
    </source>
</evidence>
<feature type="region of interest" description="Disordered" evidence="2">
    <location>
        <begin position="152"/>
        <end position="172"/>
    </location>
</feature>
<keyword evidence="3" id="KW-0812">Transmembrane</keyword>
<proteinExistence type="predicted"/>